<accession>A0AAD7MBC5</accession>
<evidence type="ECO:0008006" key="3">
    <source>
        <dbReference type="Google" id="ProtNLM"/>
    </source>
</evidence>
<gene>
    <name evidence="1" type="ORF">B0H16DRAFT_1344769</name>
</gene>
<dbReference type="AlphaFoldDB" id="A0AAD7MBC5"/>
<evidence type="ECO:0000313" key="2">
    <source>
        <dbReference type="Proteomes" id="UP001215598"/>
    </source>
</evidence>
<dbReference type="PANTHER" id="PTHR46564">
    <property type="entry name" value="TRANSPOSASE"/>
    <property type="match status" value="1"/>
</dbReference>
<sequence>AGLSVKRVQKMVSERDPLQAGNFVHRISCYPAHYLVALDEMSKDDRTYVRLWGRSPRGQRVEVYHPFVRKHRFTAIAALALDVGIIAARIIEDSSDRPTFVDFLRNDLVGLSSYFPNNVLILPSSQQ</sequence>
<evidence type="ECO:0000313" key="1">
    <source>
        <dbReference type="EMBL" id="KAJ7709174.1"/>
    </source>
</evidence>
<dbReference type="Proteomes" id="UP001215598">
    <property type="component" value="Unassembled WGS sequence"/>
</dbReference>
<organism evidence="1 2">
    <name type="scientific">Mycena metata</name>
    <dbReference type="NCBI Taxonomy" id="1033252"/>
    <lineage>
        <taxon>Eukaryota</taxon>
        <taxon>Fungi</taxon>
        <taxon>Dikarya</taxon>
        <taxon>Basidiomycota</taxon>
        <taxon>Agaricomycotina</taxon>
        <taxon>Agaricomycetes</taxon>
        <taxon>Agaricomycetidae</taxon>
        <taxon>Agaricales</taxon>
        <taxon>Marasmiineae</taxon>
        <taxon>Mycenaceae</taxon>
        <taxon>Mycena</taxon>
    </lineage>
</organism>
<feature type="non-terminal residue" evidence="1">
    <location>
        <position position="1"/>
    </location>
</feature>
<dbReference type="EMBL" id="JARKIB010000426">
    <property type="protein sequence ID" value="KAJ7709174.1"/>
    <property type="molecule type" value="Genomic_DNA"/>
</dbReference>
<keyword evidence="2" id="KW-1185">Reference proteome</keyword>
<name>A0AAD7MBC5_9AGAR</name>
<protein>
    <recommendedName>
        <fullName evidence="3">Transposase</fullName>
    </recommendedName>
</protein>
<proteinExistence type="predicted"/>
<comment type="caution">
    <text evidence="1">The sequence shown here is derived from an EMBL/GenBank/DDBJ whole genome shotgun (WGS) entry which is preliminary data.</text>
</comment>
<reference evidence="1" key="1">
    <citation type="submission" date="2023-03" db="EMBL/GenBank/DDBJ databases">
        <title>Massive genome expansion in bonnet fungi (Mycena s.s.) driven by repeated elements and novel gene families across ecological guilds.</title>
        <authorList>
            <consortium name="Lawrence Berkeley National Laboratory"/>
            <person name="Harder C.B."/>
            <person name="Miyauchi S."/>
            <person name="Viragh M."/>
            <person name="Kuo A."/>
            <person name="Thoen E."/>
            <person name="Andreopoulos B."/>
            <person name="Lu D."/>
            <person name="Skrede I."/>
            <person name="Drula E."/>
            <person name="Henrissat B."/>
            <person name="Morin E."/>
            <person name="Kohler A."/>
            <person name="Barry K."/>
            <person name="LaButti K."/>
            <person name="Morin E."/>
            <person name="Salamov A."/>
            <person name="Lipzen A."/>
            <person name="Mereny Z."/>
            <person name="Hegedus B."/>
            <person name="Baldrian P."/>
            <person name="Stursova M."/>
            <person name="Weitz H."/>
            <person name="Taylor A."/>
            <person name="Grigoriev I.V."/>
            <person name="Nagy L.G."/>
            <person name="Martin F."/>
            <person name="Kauserud H."/>
        </authorList>
    </citation>
    <scope>NUCLEOTIDE SEQUENCE</scope>
    <source>
        <strain evidence="1">CBHHK182m</strain>
    </source>
</reference>
<dbReference type="PANTHER" id="PTHR46564:SF1">
    <property type="entry name" value="TRANSPOSASE"/>
    <property type="match status" value="1"/>
</dbReference>